<gene>
    <name evidence="1" type="ORF">SAMN05216191_101267</name>
</gene>
<reference evidence="1 2" key="1">
    <citation type="submission" date="2016-10" db="EMBL/GenBank/DDBJ databases">
        <authorList>
            <person name="de Groot N.N."/>
        </authorList>
    </citation>
    <scope>NUCLEOTIDE SEQUENCE [LARGE SCALE GENOMIC DNA]</scope>
    <source>
        <strain evidence="1 2">CGMCC 1.10239</strain>
    </source>
</reference>
<evidence type="ECO:0000313" key="1">
    <source>
        <dbReference type="EMBL" id="SDK96883.1"/>
    </source>
</evidence>
<dbReference type="AlphaFoldDB" id="A0A1G9G9C8"/>
<organism evidence="1 2">
    <name type="scientific">Paenibacillus jilunlii</name>
    <dbReference type="NCBI Taxonomy" id="682956"/>
    <lineage>
        <taxon>Bacteria</taxon>
        <taxon>Bacillati</taxon>
        <taxon>Bacillota</taxon>
        <taxon>Bacilli</taxon>
        <taxon>Bacillales</taxon>
        <taxon>Paenibacillaceae</taxon>
        <taxon>Paenibacillus</taxon>
    </lineage>
</organism>
<protein>
    <submittedName>
        <fullName evidence="1">Uncharacterized protein</fullName>
    </submittedName>
</protein>
<proteinExistence type="predicted"/>
<dbReference type="Proteomes" id="UP000182783">
    <property type="component" value="Unassembled WGS sequence"/>
</dbReference>
<sequence length="37" mass="4257">SEMRGINTFDLVRNGQLSEMRGINTFDLARNWATEGR</sequence>
<dbReference type="EMBL" id="FNGM01000001">
    <property type="protein sequence ID" value="SDK96883.1"/>
    <property type="molecule type" value="Genomic_DNA"/>
</dbReference>
<accession>A0A1G9G9C8</accession>
<evidence type="ECO:0000313" key="2">
    <source>
        <dbReference type="Proteomes" id="UP000182783"/>
    </source>
</evidence>
<feature type="non-terminal residue" evidence="1">
    <location>
        <position position="1"/>
    </location>
</feature>
<name>A0A1G9G9C8_9BACL</name>